<keyword evidence="2 5" id="KW-0812">Transmembrane</keyword>
<dbReference type="HOGENOM" id="CLU_821104_0_0_0"/>
<sequence length="338" mass="38623">MKFFNRYKTLALLAEEHHKVPVVTQEKRHLGIILTLVGWLLAAFYTVLFQVSNTSSKINVSANLSNVFLEFTLIHLTMFIFFFVFSMIRGRNFFKAKEPKLLIWRSIFAILSLWFYSLARVWTSTVDNSMLYSIDALCIVVFLAIIGIKVSKISWLGIFIGVFGIFFVYSFDIKSIFDILGGFFGTMSGVTLAIITIITTYLVKQDPPLRIGLYQSALGFISSLIIAIILGIVQGWHPIRLEDIVTMAFSGIFFGMMLFCIWEAFYYTEAYIIGALSYFLPVFVETINWILTREPVKTTTIIGTLIITLGCMIVVFDVYLEDKRKMFRHYGDGRISGK</sequence>
<reference evidence="7 8" key="2">
    <citation type="journal article" date="2011" name="Mol. Biol. Evol.">
        <title>Unity in variety--the pan-genome of the Chlamydiae.</title>
        <authorList>
            <person name="Collingro A."/>
            <person name="Tischler P."/>
            <person name="Weinmaier T."/>
            <person name="Penz T."/>
            <person name="Heinz E."/>
            <person name="Brunham R.C."/>
            <person name="Read T.D."/>
            <person name="Bavoil P.M."/>
            <person name="Sachse K."/>
            <person name="Kahane S."/>
            <person name="Friedman M.G."/>
            <person name="Rattei T."/>
            <person name="Myers G.S."/>
            <person name="Horn M."/>
        </authorList>
    </citation>
    <scope>NUCLEOTIDE SEQUENCE [LARGE SCALE GENOMIC DNA]</scope>
    <source>
        <strain evidence="8">ATCC VR-1471 / Z</strain>
        <plasmid evidence="7 8">pSn</plasmid>
    </source>
</reference>
<protein>
    <recommendedName>
        <fullName evidence="6">EamA domain-containing protein</fullName>
    </recommendedName>
</protein>
<dbReference type="InterPro" id="IPR037185">
    <property type="entry name" value="EmrE-like"/>
</dbReference>
<evidence type="ECO:0000313" key="7">
    <source>
        <dbReference type="EMBL" id="CCB87867.1"/>
    </source>
</evidence>
<evidence type="ECO:0000256" key="2">
    <source>
        <dbReference type="ARBA" id="ARBA00022692"/>
    </source>
</evidence>
<dbReference type="InterPro" id="IPR000620">
    <property type="entry name" value="EamA_dom"/>
</dbReference>
<reference key="1">
    <citation type="journal article" date="2011" name="Mol. Biol. Evol.">
        <title>Unity in variety -- the pan-genome of the Chlamydiae.</title>
        <authorList>
            <person name="Collingro A."/>
            <person name="Tischler P."/>
            <person name="Weinmaier T."/>
            <person name="Penz T."/>
            <person name="Heinz E."/>
            <person name="Brunham R.C."/>
            <person name="Read T.D."/>
            <person name="Bavoil P.M."/>
            <person name="Sachse K."/>
            <person name="Kahane S."/>
            <person name="Friedman M.G."/>
            <person name="Rattei T."/>
            <person name="Myers G.S.A."/>
            <person name="Horn M."/>
        </authorList>
    </citation>
    <scope>NUCLEOTIDE SEQUENCE</scope>
    <source>
        <strain>Z</strain>
    </source>
</reference>
<gene>
    <name evidence="7" type="ordered locus">SNE_B25080</name>
</gene>
<evidence type="ECO:0000256" key="5">
    <source>
        <dbReference type="SAM" id="Phobius"/>
    </source>
</evidence>
<dbReference type="Pfam" id="PF00892">
    <property type="entry name" value="EamA"/>
    <property type="match status" value="1"/>
</dbReference>
<accession>F8L321</accession>
<feature type="transmembrane region" description="Helical" evidence="5">
    <location>
        <begin position="272"/>
        <end position="292"/>
    </location>
</feature>
<dbReference type="EMBL" id="FR872581">
    <property type="protein sequence ID" value="CCB87867.1"/>
    <property type="molecule type" value="Genomic_DNA"/>
</dbReference>
<feature type="transmembrane region" description="Helical" evidence="5">
    <location>
        <begin position="129"/>
        <end position="146"/>
    </location>
</feature>
<keyword evidence="3 5" id="KW-1133">Transmembrane helix</keyword>
<dbReference type="RefSeq" id="WP_013935101.1">
    <property type="nucleotide sequence ID" value="NC_015710.1"/>
</dbReference>
<keyword evidence="7" id="KW-0614">Plasmid</keyword>
<dbReference type="GO" id="GO:0016020">
    <property type="term" value="C:membrane"/>
    <property type="evidence" value="ECO:0007669"/>
    <property type="project" value="UniProtKB-SubCell"/>
</dbReference>
<feature type="transmembrane region" description="Helical" evidence="5">
    <location>
        <begin position="102"/>
        <end position="123"/>
    </location>
</feature>
<name>F8L321_SIMNZ</name>
<evidence type="ECO:0000256" key="1">
    <source>
        <dbReference type="ARBA" id="ARBA00004141"/>
    </source>
</evidence>
<dbReference type="PANTHER" id="PTHR22911">
    <property type="entry name" value="ACYL-MALONYL CONDENSING ENZYME-RELATED"/>
    <property type="match status" value="1"/>
</dbReference>
<keyword evidence="4 5" id="KW-0472">Membrane</keyword>
<proteinExistence type="predicted"/>
<keyword evidence="8" id="KW-1185">Reference proteome</keyword>
<dbReference type="Proteomes" id="UP000000496">
    <property type="component" value="Plasmid pSn"/>
</dbReference>
<feature type="transmembrane region" description="Helical" evidence="5">
    <location>
        <begin position="30"/>
        <end position="51"/>
    </location>
</feature>
<comment type="subcellular location">
    <subcellularLocation>
        <location evidence="1">Membrane</location>
        <topology evidence="1">Multi-pass membrane protein</topology>
    </subcellularLocation>
</comment>
<dbReference type="AlphaFoldDB" id="F8L321"/>
<feature type="transmembrane region" description="Helical" evidence="5">
    <location>
        <begin position="212"/>
        <end position="232"/>
    </location>
</feature>
<dbReference type="SUPFAM" id="SSF103481">
    <property type="entry name" value="Multidrug resistance efflux transporter EmrE"/>
    <property type="match status" value="1"/>
</dbReference>
<feature type="transmembrane region" description="Helical" evidence="5">
    <location>
        <begin position="153"/>
        <end position="171"/>
    </location>
</feature>
<feature type="transmembrane region" description="Helical" evidence="5">
    <location>
        <begin position="244"/>
        <end position="265"/>
    </location>
</feature>
<feature type="transmembrane region" description="Helical" evidence="5">
    <location>
        <begin position="298"/>
        <end position="320"/>
    </location>
</feature>
<evidence type="ECO:0000259" key="6">
    <source>
        <dbReference type="Pfam" id="PF00892"/>
    </source>
</evidence>
<dbReference type="KEGG" id="sng:SNE_B25080"/>
<dbReference type="PANTHER" id="PTHR22911:SF6">
    <property type="entry name" value="SOLUTE CARRIER FAMILY 35 MEMBER G1"/>
    <property type="match status" value="1"/>
</dbReference>
<dbReference type="eggNOG" id="COG0697">
    <property type="taxonomic scope" value="Bacteria"/>
</dbReference>
<evidence type="ECO:0000256" key="3">
    <source>
        <dbReference type="ARBA" id="ARBA00022989"/>
    </source>
</evidence>
<geneLocation type="plasmid" evidence="7 8">
    <name>pSn</name>
</geneLocation>
<organism evidence="7 8">
    <name type="scientific">Simkania negevensis (strain ATCC VR-1471 / DSM 27360 / Z)</name>
    <dbReference type="NCBI Taxonomy" id="331113"/>
    <lineage>
        <taxon>Bacteria</taxon>
        <taxon>Pseudomonadati</taxon>
        <taxon>Chlamydiota</taxon>
        <taxon>Chlamydiia</taxon>
        <taxon>Parachlamydiales</taxon>
        <taxon>Simkaniaceae</taxon>
        <taxon>Simkania</taxon>
    </lineage>
</organism>
<evidence type="ECO:0000313" key="8">
    <source>
        <dbReference type="Proteomes" id="UP000000496"/>
    </source>
</evidence>
<evidence type="ECO:0000256" key="4">
    <source>
        <dbReference type="ARBA" id="ARBA00023136"/>
    </source>
</evidence>
<feature type="transmembrane region" description="Helical" evidence="5">
    <location>
        <begin position="183"/>
        <end position="203"/>
    </location>
</feature>
<feature type="transmembrane region" description="Helical" evidence="5">
    <location>
        <begin position="71"/>
        <end position="90"/>
    </location>
</feature>
<feature type="domain" description="EamA" evidence="6">
    <location>
        <begin position="181"/>
        <end position="315"/>
    </location>
</feature>